<accession>A0A8J6XQJ5</accession>
<dbReference type="Gene3D" id="1.25.40.10">
    <property type="entry name" value="Tetratricopeptide repeat domain"/>
    <property type="match status" value="2"/>
</dbReference>
<evidence type="ECO:0000313" key="3">
    <source>
        <dbReference type="EMBL" id="MBD2776404.1"/>
    </source>
</evidence>
<organism evidence="3 4">
    <name type="scientific">Iningainema tapete BLCC-T55</name>
    <dbReference type="NCBI Taxonomy" id="2748662"/>
    <lineage>
        <taxon>Bacteria</taxon>
        <taxon>Bacillati</taxon>
        <taxon>Cyanobacteriota</taxon>
        <taxon>Cyanophyceae</taxon>
        <taxon>Nostocales</taxon>
        <taxon>Scytonemataceae</taxon>
        <taxon>Iningainema tapete</taxon>
    </lineage>
</organism>
<reference evidence="3" key="1">
    <citation type="submission" date="2020-09" db="EMBL/GenBank/DDBJ databases">
        <title>Iningainema tapete sp. nov. (Scytonemataceae, Cyanobacteria) from greenhouses in central Florida (USA) produces two types of nodularin with biosynthetic potential for microcystin-LR and anabaenopeptins.</title>
        <authorList>
            <person name="Berthold D.E."/>
            <person name="Lefler F.W."/>
            <person name="Huang I.-S."/>
            <person name="Abdulla H."/>
            <person name="Zimba P.V."/>
            <person name="Laughinghouse H.D. IV."/>
        </authorList>
    </citation>
    <scope>NUCLEOTIDE SEQUENCE</scope>
    <source>
        <strain evidence="3">BLCCT55</strain>
    </source>
</reference>
<dbReference type="Proteomes" id="UP000629098">
    <property type="component" value="Unassembled WGS sequence"/>
</dbReference>
<sequence>MLPTPFVNILSLEPMNCEFGLCVFLEAINERGEDGEPVVVPYQKTVAMGVFDGLGGRSAGYDGMTGGKIASSLASRITKQFLQQRYGHFNEQDITQLQKDICNLLKTNADTKIKQSRLQGTMAGKRLCTTLALVSISYITPANNSFRLSLGWIGDSRIYFLSPTKGLQQLTKDDLTIENDAFKLIREDPPMSQYLTADMNANWRINFKTEEFSENGCVLACTDGCFQYLESPWAFEKLLLETLIQCQSFTDWQNLLLDAYTKIKQDDVSLVLRSVGFESFHALQDSYKQRFAIIRDRFSYQIDDYQKLETHWSIYKQNYEEKIKSEYLTTKYNQEPLVSHHKQSQKVVKTSEYEDEQQVKVNDTFQQKSFGEDREQLNKKEVVKLLEQGDKYWKMNSYQLAIYQYSNALRLDPDNCDTEWKLGCAYTELGFFEQKVYVNIFKSRHHKTAVNFFEKALSNPYITKTSEDKYIYLKALLGDRNYDKVIQVCHEIIQNVPNCAYAFHVIGYSQKQQDLLEIALENLLKAKELYQVEQKYQQVQEIDNLCNEIEKKLKAT</sequence>
<proteinExistence type="predicted"/>
<name>A0A8J6XQJ5_9CYAN</name>
<dbReference type="EMBL" id="JACXAE010000093">
    <property type="protein sequence ID" value="MBD2776404.1"/>
    <property type="molecule type" value="Genomic_DNA"/>
</dbReference>
<feature type="repeat" description="TPR" evidence="1">
    <location>
        <begin position="382"/>
        <end position="415"/>
    </location>
</feature>
<feature type="domain" description="PPM-type phosphatase" evidence="2">
    <location>
        <begin position="45"/>
        <end position="242"/>
    </location>
</feature>
<evidence type="ECO:0000259" key="2">
    <source>
        <dbReference type="Pfam" id="PF13672"/>
    </source>
</evidence>
<protein>
    <submittedName>
        <fullName evidence="3">Tetratricopeptide repeat protein</fullName>
    </submittedName>
</protein>
<dbReference type="SUPFAM" id="SSF48452">
    <property type="entry name" value="TPR-like"/>
    <property type="match status" value="1"/>
</dbReference>
<keyword evidence="1" id="KW-0802">TPR repeat</keyword>
<dbReference type="InterPro" id="IPR001932">
    <property type="entry name" value="PPM-type_phosphatase-like_dom"/>
</dbReference>
<dbReference type="PROSITE" id="PS50005">
    <property type="entry name" value="TPR"/>
    <property type="match status" value="1"/>
</dbReference>
<dbReference type="InterPro" id="IPR011990">
    <property type="entry name" value="TPR-like_helical_dom_sf"/>
</dbReference>
<evidence type="ECO:0000256" key="1">
    <source>
        <dbReference type="PROSITE-ProRule" id="PRU00339"/>
    </source>
</evidence>
<dbReference type="InterPro" id="IPR019734">
    <property type="entry name" value="TPR_rpt"/>
</dbReference>
<dbReference type="Pfam" id="PF13414">
    <property type="entry name" value="TPR_11"/>
    <property type="match status" value="1"/>
</dbReference>
<dbReference type="AlphaFoldDB" id="A0A8J6XQJ5"/>
<keyword evidence="4" id="KW-1185">Reference proteome</keyword>
<dbReference type="RefSeq" id="WP_190835476.1">
    <property type="nucleotide sequence ID" value="NZ_CAWPPI010000093.1"/>
</dbReference>
<dbReference type="SUPFAM" id="SSF81606">
    <property type="entry name" value="PP2C-like"/>
    <property type="match status" value="1"/>
</dbReference>
<evidence type="ECO:0000313" key="4">
    <source>
        <dbReference type="Proteomes" id="UP000629098"/>
    </source>
</evidence>
<comment type="caution">
    <text evidence="3">The sequence shown here is derived from an EMBL/GenBank/DDBJ whole genome shotgun (WGS) entry which is preliminary data.</text>
</comment>
<gene>
    <name evidence="3" type="ORF">ICL16_31200</name>
</gene>
<dbReference type="Gene3D" id="3.60.40.10">
    <property type="entry name" value="PPM-type phosphatase domain"/>
    <property type="match status" value="1"/>
</dbReference>
<dbReference type="Pfam" id="PF13672">
    <property type="entry name" value="PP2C_2"/>
    <property type="match status" value="1"/>
</dbReference>
<dbReference type="InterPro" id="IPR036457">
    <property type="entry name" value="PPM-type-like_dom_sf"/>
</dbReference>